<evidence type="ECO:0000313" key="11">
    <source>
        <dbReference type="Proteomes" id="UP000694700"/>
    </source>
</evidence>
<dbReference type="Pfam" id="PF03820">
    <property type="entry name" value="SFXNs"/>
    <property type="match status" value="1"/>
</dbReference>
<keyword evidence="8 9" id="KW-0472">Membrane</keyword>
<dbReference type="GO" id="GO:0015075">
    <property type="term" value="F:monoatomic ion transmembrane transporter activity"/>
    <property type="evidence" value="ECO:0007669"/>
    <property type="project" value="InterPro"/>
</dbReference>
<feature type="transmembrane region" description="Helical" evidence="9">
    <location>
        <begin position="145"/>
        <end position="166"/>
    </location>
</feature>
<protein>
    <submittedName>
        <fullName evidence="10">Sideroflexin 5a</fullName>
    </submittedName>
</protein>
<keyword evidence="4 9" id="KW-0812">Transmembrane</keyword>
<evidence type="ECO:0000256" key="2">
    <source>
        <dbReference type="ARBA" id="ARBA00005974"/>
    </source>
</evidence>
<dbReference type="GO" id="GO:0005743">
    <property type="term" value="C:mitochondrial inner membrane"/>
    <property type="evidence" value="ECO:0007669"/>
    <property type="project" value="TreeGrafter"/>
</dbReference>
<evidence type="ECO:0000256" key="3">
    <source>
        <dbReference type="ARBA" id="ARBA00022448"/>
    </source>
</evidence>
<dbReference type="GO" id="GO:0015137">
    <property type="term" value="F:citrate transmembrane transporter activity"/>
    <property type="evidence" value="ECO:0007669"/>
    <property type="project" value="TreeGrafter"/>
</dbReference>
<evidence type="ECO:0000313" key="10">
    <source>
        <dbReference type="Ensembl" id="ENSCCRP00015005818.1"/>
    </source>
</evidence>
<accession>A0A8C1SCC0</accession>
<evidence type="ECO:0000256" key="6">
    <source>
        <dbReference type="ARBA" id="ARBA00022989"/>
    </source>
</evidence>
<proteinExistence type="inferred from homology"/>
<evidence type="ECO:0000256" key="1">
    <source>
        <dbReference type="ARBA" id="ARBA00004225"/>
    </source>
</evidence>
<evidence type="ECO:0000256" key="4">
    <source>
        <dbReference type="ARBA" id="ARBA00022692"/>
    </source>
</evidence>
<organism evidence="10 11">
    <name type="scientific">Cyprinus carpio</name>
    <name type="common">Common carp</name>
    <dbReference type="NCBI Taxonomy" id="7962"/>
    <lineage>
        <taxon>Eukaryota</taxon>
        <taxon>Metazoa</taxon>
        <taxon>Chordata</taxon>
        <taxon>Craniata</taxon>
        <taxon>Vertebrata</taxon>
        <taxon>Euteleostomi</taxon>
        <taxon>Actinopterygii</taxon>
        <taxon>Neopterygii</taxon>
        <taxon>Teleostei</taxon>
        <taxon>Ostariophysi</taxon>
        <taxon>Cypriniformes</taxon>
        <taxon>Cyprinidae</taxon>
        <taxon>Cyprininae</taxon>
        <taxon>Cyprinus</taxon>
    </lineage>
</organism>
<dbReference type="Proteomes" id="UP000694700">
    <property type="component" value="Unplaced"/>
</dbReference>
<name>A0A8C1SCC0_CYPCA</name>
<feature type="transmembrane region" description="Helical" evidence="9">
    <location>
        <begin position="267"/>
        <end position="291"/>
    </location>
</feature>
<keyword evidence="5" id="KW-0029">Amino-acid transport</keyword>
<keyword evidence="3" id="KW-0813">Transport</keyword>
<evidence type="ECO:0000256" key="8">
    <source>
        <dbReference type="ARBA" id="ARBA00023136"/>
    </source>
</evidence>
<dbReference type="AlphaFoldDB" id="A0A8C1SCC0"/>
<evidence type="ECO:0000256" key="5">
    <source>
        <dbReference type="ARBA" id="ARBA00022970"/>
    </source>
</evidence>
<dbReference type="Ensembl" id="ENSCCRT00015006047.1">
    <property type="protein sequence ID" value="ENSCCRP00015005818.1"/>
    <property type="gene ID" value="ENSCCRG00015002862.1"/>
</dbReference>
<dbReference type="GO" id="GO:0006865">
    <property type="term" value="P:amino acid transport"/>
    <property type="evidence" value="ECO:0007669"/>
    <property type="project" value="UniProtKB-KW"/>
</dbReference>
<comment type="subcellular location">
    <subcellularLocation>
        <location evidence="1">Mitochondrion membrane</location>
        <topology evidence="1">Multi-pass membrane protein</topology>
    </subcellularLocation>
</comment>
<comment type="similarity">
    <text evidence="2">Belongs to the sideroflexin family.</text>
</comment>
<dbReference type="PANTHER" id="PTHR11153">
    <property type="entry name" value="SIDEROFLEXIN"/>
    <property type="match status" value="1"/>
</dbReference>
<evidence type="ECO:0000256" key="9">
    <source>
        <dbReference type="SAM" id="Phobius"/>
    </source>
</evidence>
<feature type="transmembrane region" description="Helical" evidence="9">
    <location>
        <begin position="238"/>
        <end position="255"/>
    </location>
</feature>
<reference evidence="10" key="1">
    <citation type="submission" date="2025-08" db="UniProtKB">
        <authorList>
            <consortium name="Ensembl"/>
        </authorList>
    </citation>
    <scope>IDENTIFICATION</scope>
</reference>
<evidence type="ECO:0000256" key="7">
    <source>
        <dbReference type="ARBA" id="ARBA00023128"/>
    </source>
</evidence>
<sequence length="321" mass="35183">MGGRQFSACYQLWRLELGGRGSLWTDLLAKVTLSWALIKPSPSCCLEVLLGHSEIGPIRMSKLQYKCDLIIGSRVHFLLKSSQHMFLLFLSGFVPFGTPVVVGLLLPNQTFASTIFWQWLNQSHNACVNYCNRNASKPTPMSKLFQGYLGAVSSAVTIAVGLNLLIKRAEHFSPATRILVQRFIPFPAVASANVCNVLLMRHTELSEGICVLDDKGNVVGTSKLAARHALIETSLTRVVLPMPVLLLPPLIMATLERLPLLQKRPCLGLPVHSMVCLCAFGLALPVAISLFPQNSQIHVSELEPEIAAATECKILTYNKGL</sequence>
<feature type="transmembrane region" description="Helical" evidence="9">
    <location>
        <begin position="86"/>
        <end position="106"/>
    </location>
</feature>
<keyword evidence="7" id="KW-0496">Mitochondrion</keyword>
<keyword evidence="6 9" id="KW-1133">Transmembrane helix</keyword>
<dbReference type="PANTHER" id="PTHR11153:SF17">
    <property type="entry name" value="SIDEROFLEXIN-5"/>
    <property type="match status" value="1"/>
</dbReference>
<dbReference type="InterPro" id="IPR004686">
    <property type="entry name" value="Mtc"/>
</dbReference>
<dbReference type="GO" id="GO:1990542">
    <property type="term" value="P:mitochondrial transmembrane transport"/>
    <property type="evidence" value="ECO:0007669"/>
    <property type="project" value="TreeGrafter"/>
</dbReference>